<dbReference type="Proteomes" id="UP000235881">
    <property type="component" value="Unassembled WGS sequence"/>
</dbReference>
<dbReference type="InterPro" id="IPR022529">
    <property type="entry name" value="DUF3530"/>
</dbReference>
<dbReference type="Gene3D" id="3.40.50.1820">
    <property type="entry name" value="alpha/beta hydrolase"/>
    <property type="match status" value="1"/>
</dbReference>
<evidence type="ECO:0000256" key="1">
    <source>
        <dbReference type="SAM" id="MobiDB-lite"/>
    </source>
</evidence>
<comment type="caution">
    <text evidence="2">The sequence shown here is derived from an EMBL/GenBank/DDBJ whole genome shotgun (WGS) entry which is preliminary data.</text>
</comment>
<feature type="region of interest" description="Disordered" evidence="1">
    <location>
        <begin position="161"/>
        <end position="196"/>
    </location>
</feature>
<dbReference type="EMBL" id="POUK01000005">
    <property type="protein sequence ID" value="PNF75641.1"/>
    <property type="molecule type" value="Genomic_DNA"/>
</dbReference>
<dbReference type="InterPro" id="IPR029058">
    <property type="entry name" value="AB_hydrolase_fold"/>
</dbReference>
<evidence type="ECO:0000313" key="3">
    <source>
        <dbReference type="Proteomes" id="UP000235881"/>
    </source>
</evidence>
<keyword evidence="3" id="KW-1185">Reference proteome</keyword>
<dbReference type="Pfam" id="PF12048">
    <property type="entry name" value="DUF3530"/>
    <property type="match status" value="1"/>
</dbReference>
<dbReference type="RefSeq" id="WP_043298903.1">
    <property type="nucleotide sequence ID" value="NZ_CP065721.1"/>
</dbReference>
<proteinExistence type="predicted"/>
<sequence length="337" mass="36317">MRRVPAFALVLGLAIGGVAPRISPAQEPQPPQQKPADEAPATPRSAVQPRSAAQAEGLRRQLDQAAQLQLGSEDVFLALWQPANTPKPRGVLIIVPSEGETADWPRVVAPLRRTLPEHGWHTLSLTPTDAMADPLARLTTPAQAAPSAPAKDEAVEDIDADASPQPADAGYLPEQTAPADDEPSAEPTPPQEDAAPANVERMQARLAAAVEHVRSAKPAEIVLVGHGTGAYWASRYLAQDSPKDIRQLIVIDPRRPAPAEQSLEDTLAALPVAVGDFHTDERPAAQRQALQRRNAARRADHPDYRQVALPALAADRDGAQEQLVRRIRGWLDRQPPR</sequence>
<protein>
    <submittedName>
        <fullName evidence="2">DUF3530 domain-containing protein</fullName>
    </submittedName>
</protein>
<reference evidence="2 3" key="1">
    <citation type="submission" date="2018-01" db="EMBL/GenBank/DDBJ databases">
        <title>Denitrification phenotypes of diverse strains of Pseudomonas stutzeri.</title>
        <authorList>
            <person name="Milligan D.A."/>
            <person name="Bergaust L."/>
            <person name="Bakken L.R."/>
            <person name="Frostegard A."/>
        </authorList>
    </citation>
    <scope>NUCLEOTIDE SEQUENCE [LARGE SCALE GENOMIC DNA]</scope>
    <source>
        <strain evidence="2 3">DSM 50238</strain>
    </source>
</reference>
<gene>
    <name evidence="2" type="ORF">CXK95_13620</name>
</gene>
<dbReference type="AlphaFoldDB" id="A0A8E2U0Q7"/>
<dbReference type="SUPFAM" id="SSF53474">
    <property type="entry name" value="alpha/beta-Hydrolases"/>
    <property type="match status" value="1"/>
</dbReference>
<organism evidence="2 3">
    <name type="scientific">Stutzerimonas degradans</name>
    <dbReference type="NCBI Taxonomy" id="2968968"/>
    <lineage>
        <taxon>Bacteria</taxon>
        <taxon>Pseudomonadati</taxon>
        <taxon>Pseudomonadota</taxon>
        <taxon>Gammaproteobacteria</taxon>
        <taxon>Pseudomonadales</taxon>
        <taxon>Pseudomonadaceae</taxon>
        <taxon>Stutzerimonas</taxon>
    </lineage>
</organism>
<accession>A0A8E2U0Q7</accession>
<name>A0A8E2U0Q7_9GAMM</name>
<evidence type="ECO:0000313" key="2">
    <source>
        <dbReference type="EMBL" id="PNF75641.1"/>
    </source>
</evidence>
<feature type="region of interest" description="Disordered" evidence="1">
    <location>
        <begin position="21"/>
        <end position="57"/>
    </location>
</feature>